<organism evidence="1 2">
    <name type="scientific">Daphnia magna</name>
    <dbReference type="NCBI Taxonomy" id="35525"/>
    <lineage>
        <taxon>Eukaryota</taxon>
        <taxon>Metazoa</taxon>
        <taxon>Ecdysozoa</taxon>
        <taxon>Arthropoda</taxon>
        <taxon>Crustacea</taxon>
        <taxon>Branchiopoda</taxon>
        <taxon>Diplostraca</taxon>
        <taxon>Cladocera</taxon>
        <taxon>Anomopoda</taxon>
        <taxon>Daphniidae</taxon>
        <taxon>Daphnia</taxon>
    </lineage>
</organism>
<dbReference type="EMBL" id="JAOYFB010000001">
    <property type="protein sequence ID" value="KAK4003636.1"/>
    <property type="molecule type" value="Genomic_DNA"/>
</dbReference>
<evidence type="ECO:0000313" key="1">
    <source>
        <dbReference type="EMBL" id="KAK4003636.1"/>
    </source>
</evidence>
<accession>A0ABQ9YSP0</accession>
<comment type="caution">
    <text evidence="1">The sequence shown here is derived from an EMBL/GenBank/DDBJ whole genome shotgun (WGS) entry which is preliminary data.</text>
</comment>
<sequence length="82" mass="9578">MEKDSEDTWKNFLRASHSSQEYMSLIGLLTHLYFMWEQMITLQSSTFLESILRDVQEEYHSPPSTAMIPELAKRSSAVEFVC</sequence>
<name>A0ABQ9YSP0_9CRUS</name>
<proteinExistence type="predicted"/>
<evidence type="ECO:0000313" key="2">
    <source>
        <dbReference type="Proteomes" id="UP001234178"/>
    </source>
</evidence>
<reference evidence="1 2" key="1">
    <citation type="journal article" date="2023" name="Nucleic Acids Res.">
        <title>The hologenome of Daphnia magna reveals possible DNA methylation and microbiome-mediated evolution of the host genome.</title>
        <authorList>
            <person name="Chaturvedi A."/>
            <person name="Li X."/>
            <person name="Dhandapani V."/>
            <person name="Marshall H."/>
            <person name="Kissane S."/>
            <person name="Cuenca-Cambronero M."/>
            <person name="Asole G."/>
            <person name="Calvet F."/>
            <person name="Ruiz-Romero M."/>
            <person name="Marangio P."/>
            <person name="Guigo R."/>
            <person name="Rago D."/>
            <person name="Mirbahai L."/>
            <person name="Eastwood N."/>
            <person name="Colbourne J.K."/>
            <person name="Zhou J."/>
            <person name="Mallon E."/>
            <person name="Orsini L."/>
        </authorList>
    </citation>
    <scope>NUCLEOTIDE SEQUENCE [LARGE SCALE GENOMIC DNA]</scope>
    <source>
        <strain evidence="1">LRV0_1</strain>
    </source>
</reference>
<protein>
    <submittedName>
        <fullName evidence="1">Uncharacterized protein</fullName>
    </submittedName>
</protein>
<gene>
    <name evidence="1" type="ORF">OUZ56_005392</name>
</gene>
<dbReference type="Proteomes" id="UP001234178">
    <property type="component" value="Unassembled WGS sequence"/>
</dbReference>
<keyword evidence="2" id="KW-1185">Reference proteome</keyword>